<dbReference type="EMBL" id="CAEKKB010000004">
    <property type="protein sequence ID" value="CAB4307941.1"/>
    <property type="molecule type" value="Genomic_DNA"/>
</dbReference>
<accession>A0A6J5X509</accession>
<reference evidence="3" key="1">
    <citation type="journal article" date="2020" name="Genome Biol.">
        <title>Gamete binning: chromosome-level and haplotype-resolved genome assembly enabled by high-throughput single-cell sequencing of gamete genomes.</title>
        <authorList>
            <person name="Campoy J.A."/>
            <person name="Sun H."/>
            <person name="Goel M."/>
            <person name="Jiao W.-B."/>
            <person name="Folz-Donahue K."/>
            <person name="Wang N."/>
            <person name="Rubio M."/>
            <person name="Liu C."/>
            <person name="Kukat C."/>
            <person name="Ruiz D."/>
            <person name="Huettel B."/>
            <person name="Schneeberger K."/>
        </authorList>
    </citation>
    <scope>NUCLEOTIDE SEQUENCE [LARGE SCALE GENOMIC DNA]</scope>
    <source>
        <strain evidence="3">cv. Rojo Pasion</strain>
    </source>
</reference>
<feature type="coiled-coil region" evidence="1">
    <location>
        <begin position="45"/>
        <end position="72"/>
    </location>
</feature>
<evidence type="ECO:0000313" key="3">
    <source>
        <dbReference type="Proteomes" id="UP000507245"/>
    </source>
</evidence>
<evidence type="ECO:0000313" key="2">
    <source>
        <dbReference type="EMBL" id="CAB4307941.1"/>
    </source>
</evidence>
<dbReference type="AlphaFoldDB" id="A0A6J5X509"/>
<dbReference type="Proteomes" id="UP000507245">
    <property type="component" value="Unassembled WGS sequence"/>
</dbReference>
<gene>
    <name evidence="2" type="ORF">ORAREDHAP_LOCUS26948</name>
</gene>
<evidence type="ECO:0000256" key="1">
    <source>
        <dbReference type="SAM" id="Coils"/>
    </source>
</evidence>
<proteinExistence type="predicted"/>
<organism evidence="2 3">
    <name type="scientific">Prunus armeniaca</name>
    <name type="common">Apricot</name>
    <name type="synonym">Armeniaca vulgaris</name>
    <dbReference type="NCBI Taxonomy" id="36596"/>
    <lineage>
        <taxon>Eukaryota</taxon>
        <taxon>Viridiplantae</taxon>
        <taxon>Streptophyta</taxon>
        <taxon>Embryophyta</taxon>
        <taxon>Tracheophyta</taxon>
        <taxon>Spermatophyta</taxon>
        <taxon>Magnoliopsida</taxon>
        <taxon>eudicotyledons</taxon>
        <taxon>Gunneridae</taxon>
        <taxon>Pentapetalae</taxon>
        <taxon>rosids</taxon>
        <taxon>fabids</taxon>
        <taxon>Rosales</taxon>
        <taxon>Rosaceae</taxon>
        <taxon>Amygdaloideae</taxon>
        <taxon>Amygdaleae</taxon>
        <taxon>Prunus</taxon>
    </lineage>
</organism>
<name>A0A6J5X509_PRUAR</name>
<protein>
    <submittedName>
        <fullName evidence="2">Uncharacterized protein</fullName>
    </submittedName>
</protein>
<keyword evidence="3" id="KW-1185">Reference proteome</keyword>
<sequence length="90" mass="10541">MSRVKKQRKWASLGVAGRTDLCKRKRTNSWVAEKNESIVRGPKVNRRTEEQKKEVEDKLKMVEKEKKELTYKVGELGKQKRLSEGKRIGQ</sequence>
<keyword evidence="1" id="KW-0175">Coiled coil</keyword>